<dbReference type="RefSeq" id="WP_124078030.1">
    <property type="nucleotide sequence ID" value="NZ_UWPJ01000008.1"/>
</dbReference>
<evidence type="ECO:0000256" key="1">
    <source>
        <dbReference type="ARBA" id="ARBA00022714"/>
    </source>
</evidence>
<name>A0A3P4AZA2_9BURK</name>
<keyword evidence="3 7" id="KW-0560">Oxidoreductase</keyword>
<dbReference type="PROSITE" id="PS00570">
    <property type="entry name" value="RING_HYDROXYL_ALPHA"/>
    <property type="match status" value="1"/>
</dbReference>
<evidence type="ECO:0000259" key="6">
    <source>
        <dbReference type="PROSITE" id="PS51296"/>
    </source>
</evidence>
<dbReference type="InterPro" id="IPR050584">
    <property type="entry name" value="Cholesterol_7-desaturase"/>
</dbReference>
<dbReference type="GO" id="GO:0051537">
    <property type="term" value="F:2 iron, 2 sulfur cluster binding"/>
    <property type="evidence" value="ECO:0007669"/>
    <property type="project" value="UniProtKB-KW"/>
</dbReference>
<dbReference type="PANTHER" id="PTHR21266:SF59">
    <property type="entry name" value="BLR4922 PROTEIN"/>
    <property type="match status" value="1"/>
</dbReference>
<reference evidence="7 8" key="1">
    <citation type="submission" date="2018-10" db="EMBL/GenBank/DDBJ databases">
        <authorList>
            <person name="Criscuolo A."/>
        </authorList>
    </citation>
    <scope>NUCLEOTIDE SEQUENCE [LARGE SCALE GENOMIC DNA]</scope>
    <source>
        <strain evidence="7">DnA1</strain>
    </source>
</reference>
<dbReference type="Gene3D" id="2.102.10.10">
    <property type="entry name" value="Rieske [2Fe-2S] iron-sulphur domain"/>
    <property type="match status" value="1"/>
</dbReference>
<evidence type="ECO:0000256" key="3">
    <source>
        <dbReference type="ARBA" id="ARBA00023002"/>
    </source>
</evidence>
<sequence length="425" mass="48853">MLNAEKNRILTEVGPDTPMGGLLRRYWMPIAGTSEFTEEQTIKAIRLLGEDLVLYRDFGGRYGLIDRNCSHRRADLSYGFVEEHGLRCNYHGWLFGENGACLSQPYEDVAHPDNRSRERVRIKAYPVQEKGGLLWAYMGPQPEPLLPDYEAFSRPNGFVQIVISELPCNWFQCQENSIDPVHFEWIHNNWNIRQQGKRGPYSAEHREVDFEEFEHGFTYKRVRGDASKEDDPLWNIGRVCLWPNALYTGSHFEWRVPVDDENTLSICWTYTRVPRESEPYRQDVIPTWHGPIRDRDGRWISSHIMNQDFVGWVGQGVIADRTLENLGASDRGIAMIRKRYFEDLETIAAGGDPKGIIRDPALNHCIDLPNVYAQKMKEGASLETMLNDPIARRHLEDYIWQAGQPPEVKAAYLSAMGVPASRGAE</sequence>
<organism evidence="7 8">
    <name type="scientific">Pigmentiphaga humi</name>
    <dbReference type="NCBI Taxonomy" id="2478468"/>
    <lineage>
        <taxon>Bacteria</taxon>
        <taxon>Pseudomonadati</taxon>
        <taxon>Pseudomonadota</taxon>
        <taxon>Betaproteobacteria</taxon>
        <taxon>Burkholderiales</taxon>
        <taxon>Alcaligenaceae</taxon>
        <taxon>Pigmentiphaga</taxon>
    </lineage>
</organism>
<evidence type="ECO:0000313" key="8">
    <source>
        <dbReference type="Proteomes" id="UP000277294"/>
    </source>
</evidence>
<protein>
    <submittedName>
        <fullName evidence="7">Phenoxybenzoate dioxygenase subunit alpha</fullName>
        <ecNumber evidence="7">1.14.12.-</ecNumber>
    </submittedName>
</protein>
<dbReference type="PANTHER" id="PTHR21266">
    <property type="entry name" value="IRON-SULFUR DOMAIN CONTAINING PROTEIN"/>
    <property type="match status" value="1"/>
</dbReference>
<keyword evidence="5" id="KW-0411">Iron-sulfur</keyword>
<dbReference type="AlphaFoldDB" id="A0A3P4AZA2"/>
<accession>A0A3P4AZA2</accession>
<dbReference type="InterPro" id="IPR045623">
    <property type="entry name" value="LigXa_C"/>
</dbReference>
<dbReference type="GO" id="GO:0005506">
    <property type="term" value="F:iron ion binding"/>
    <property type="evidence" value="ECO:0007669"/>
    <property type="project" value="InterPro"/>
</dbReference>
<dbReference type="SUPFAM" id="SSF50022">
    <property type="entry name" value="ISP domain"/>
    <property type="match status" value="1"/>
</dbReference>
<keyword evidence="7" id="KW-0223">Dioxygenase</keyword>
<gene>
    <name evidence="7" type="primary">pobA_4</name>
    <name evidence="7" type="ORF">PIGHUM_00868</name>
</gene>
<feature type="domain" description="Rieske" evidence="6">
    <location>
        <begin position="27"/>
        <end position="136"/>
    </location>
</feature>
<keyword evidence="4" id="KW-0408">Iron</keyword>
<keyword evidence="2" id="KW-0479">Metal-binding</keyword>
<evidence type="ECO:0000256" key="5">
    <source>
        <dbReference type="ARBA" id="ARBA00023014"/>
    </source>
</evidence>
<dbReference type="SUPFAM" id="SSF55961">
    <property type="entry name" value="Bet v1-like"/>
    <property type="match status" value="1"/>
</dbReference>
<dbReference type="InterPro" id="IPR036922">
    <property type="entry name" value="Rieske_2Fe-2S_sf"/>
</dbReference>
<proteinExistence type="predicted"/>
<dbReference type="InterPro" id="IPR015881">
    <property type="entry name" value="ARHD_Rieske_2Fe_2S"/>
</dbReference>
<dbReference type="PROSITE" id="PS51296">
    <property type="entry name" value="RIESKE"/>
    <property type="match status" value="1"/>
</dbReference>
<dbReference type="InterPro" id="IPR017941">
    <property type="entry name" value="Rieske_2Fe-2S"/>
</dbReference>
<keyword evidence="8" id="KW-1185">Reference proteome</keyword>
<dbReference type="GO" id="GO:0051213">
    <property type="term" value="F:dioxygenase activity"/>
    <property type="evidence" value="ECO:0007669"/>
    <property type="project" value="UniProtKB-KW"/>
</dbReference>
<dbReference type="Pfam" id="PF19301">
    <property type="entry name" value="LigXa_C"/>
    <property type="match status" value="1"/>
</dbReference>
<dbReference type="OrthoDB" id="9790995at2"/>
<evidence type="ECO:0000256" key="4">
    <source>
        <dbReference type="ARBA" id="ARBA00023004"/>
    </source>
</evidence>
<dbReference type="Pfam" id="PF00355">
    <property type="entry name" value="Rieske"/>
    <property type="match status" value="1"/>
</dbReference>
<dbReference type="Proteomes" id="UP000277294">
    <property type="component" value="Unassembled WGS sequence"/>
</dbReference>
<keyword evidence="1" id="KW-0001">2Fe-2S</keyword>
<dbReference type="Gene3D" id="3.90.380.10">
    <property type="entry name" value="Naphthalene 1,2-dioxygenase Alpha Subunit, Chain A, domain 1"/>
    <property type="match status" value="1"/>
</dbReference>
<evidence type="ECO:0000313" key="7">
    <source>
        <dbReference type="EMBL" id="VCU68810.1"/>
    </source>
</evidence>
<dbReference type="CDD" id="cd08878">
    <property type="entry name" value="RHO_alpha_C_DMO-like"/>
    <property type="match status" value="1"/>
</dbReference>
<dbReference type="EC" id="1.14.12.-" evidence="7"/>
<evidence type="ECO:0000256" key="2">
    <source>
        <dbReference type="ARBA" id="ARBA00022723"/>
    </source>
</evidence>
<dbReference type="EMBL" id="UWPJ01000008">
    <property type="protein sequence ID" value="VCU68810.1"/>
    <property type="molecule type" value="Genomic_DNA"/>
</dbReference>